<dbReference type="RefSeq" id="XP_016633077.1">
    <property type="nucleotide sequence ID" value="XM_016775918.1"/>
</dbReference>
<feature type="compositionally biased region" description="Polar residues" evidence="10">
    <location>
        <begin position="402"/>
        <end position="415"/>
    </location>
</feature>
<dbReference type="GO" id="GO:0016567">
    <property type="term" value="P:protein ubiquitination"/>
    <property type="evidence" value="ECO:0007669"/>
    <property type="project" value="InterPro"/>
</dbReference>
<evidence type="ECO:0000256" key="5">
    <source>
        <dbReference type="ARBA" id="ARBA00022737"/>
    </source>
</evidence>
<feature type="domain" description="RING-type" evidence="12">
    <location>
        <begin position="171"/>
        <end position="373"/>
    </location>
</feature>
<reference evidence="13 14" key="1">
    <citation type="submission" date="2015-01" db="EMBL/GenBank/DDBJ databases">
        <title>The Genome Sequence of Fonsecaea multimorphosa CBS 102226.</title>
        <authorList>
            <consortium name="The Broad Institute Genomics Platform"/>
            <person name="Cuomo C."/>
            <person name="de Hoog S."/>
            <person name="Gorbushina A."/>
            <person name="Stielow B."/>
            <person name="Teixiera M."/>
            <person name="Abouelleil A."/>
            <person name="Chapman S.B."/>
            <person name="Priest M."/>
            <person name="Young S.K."/>
            <person name="Wortman J."/>
            <person name="Nusbaum C."/>
            <person name="Birren B."/>
        </authorList>
    </citation>
    <scope>NUCLEOTIDE SEQUENCE [LARGE SCALE GENOMIC DNA]</scope>
    <source>
        <strain evidence="13 14">CBS 102226</strain>
    </source>
</reference>
<dbReference type="InterPro" id="IPR017907">
    <property type="entry name" value="Znf_RING_CS"/>
</dbReference>
<dbReference type="VEuPathDB" id="FungiDB:Z520_05415"/>
<dbReference type="InterPro" id="IPR002867">
    <property type="entry name" value="IBR_dom"/>
</dbReference>
<dbReference type="Proteomes" id="UP000053411">
    <property type="component" value="Unassembled WGS sequence"/>
</dbReference>
<keyword evidence="5" id="KW-0677">Repeat</keyword>
<name>A0A0D2K744_9EURO</name>
<evidence type="ECO:0000256" key="6">
    <source>
        <dbReference type="ARBA" id="ARBA00022771"/>
    </source>
</evidence>
<dbReference type="GO" id="GO:0008270">
    <property type="term" value="F:zinc ion binding"/>
    <property type="evidence" value="ECO:0007669"/>
    <property type="project" value="UniProtKB-KW"/>
</dbReference>
<dbReference type="PROSITE" id="PS00518">
    <property type="entry name" value="ZF_RING_1"/>
    <property type="match status" value="1"/>
</dbReference>
<evidence type="ECO:0000256" key="7">
    <source>
        <dbReference type="ARBA" id="ARBA00022786"/>
    </source>
</evidence>
<dbReference type="EMBL" id="KN848070">
    <property type="protein sequence ID" value="KIX98954.1"/>
    <property type="molecule type" value="Genomic_DNA"/>
</dbReference>
<organism evidence="13 14">
    <name type="scientific">Fonsecaea multimorphosa CBS 102226</name>
    <dbReference type="NCBI Taxonomy" id="1442371"/>
    <lineage>
        <taxon>Eukaryota</taxon>
        <taxon>Fungi</taxon>
        <taxon>Dikarya</taxon>
        <taxon>Ascomycota</taxon>
        <taxon>Pezizomycotina</taxon>
        <taxon>Eurotiomycetes</taxon>
        <taxon>Chaetothyriomycetidae</taxon>
        <taxon>Chaetothyriales</taxon>
        <taxon>Herpotrichiellaceae</taxon>
        <taxon>Fonsecaea</taxon>
    </lineage>
</organism>
<keyword evidence="7" id="KW-0833">Ubl conjugation pathway</keyword>
<keyword evidence="6 9" id="KW-0863">Zinc-finger</keyword>
<feature type="region of interest" description="Disordered" evidence="10">
    <location>
        <begin position="11"/>
        <end position="55"/>
    </location>
</feature>
<dbReference type="InterPro" id="IPR018957">
    <property type="entry name" value="Znf_C3HC4_RING-type"/>
</dbReference>
<evidence type="ECO:0000259" key="12">
    <source>
        <dbReference type="PROSITE" id="PS51873"/>
    </source>
</evidence>
<evidence type="ECO:0000256" key="9">
    <source>
        <dbReference type="PROSITE-ProRule" id="PRU00175"/>
    </source>
</evidence>
<dbReference type="PANTHER" id="PTHR11685">
    <property type="entry name" value="RBR FAMILY RING FINGER AND IBR DOMAIN-CONTAINING"/>
    <property type="match status" value="1"/>
</dbReference>
<evidence type="ECO:0000256" key="10">
    <source>
        <dbReference type="SAM" id="MobiDB-lite"/>
    </source>
</evidence>
<evidence type="ECO:0000256" key="3">
    <source>
        <dbReference type="ARBA" id="ARBA00022679"/>
    </source>
</evidence>
<evidence type="ECO:0000259" key="11">
    <source>
        <dbReference type="PROSITE" id="PS50089"/>
    </source>
</evidence>
<keyword evidence="8" id="KW-0862">Zinc</keyword>
<proteinExistence type="predicted"/>
<dbReference type="STRING" id="1442371.A0A0D2K744"/>
<dbReference type="InterPro" id="IPR044066">
    <property type="entry name" value="TRIAD_supradom"/>
</dbReference>
<dbReference type="Gene3D" id="1.20.120.1750">
    <property type="match status" value="1"/>
</dbReference>
<evidence type="ECO:0000256" key="4">
    <source>
        <dbReference type="ARBA" id="ARBA00022723"/>
    </source>
</evidence>
<dbReference type="PROSITE" id="PS51873">
    <property type="entry name" value="TRIAD"/>
    <property type="match status" value="1"/>
</dbReference>
<feature type="region of interest" description="Disordered" evidence="10">
    <location>
        <begin position="382"/>
        <end position="469"/>
    </location>
</feature>
<dbReference type="EC" id="2.3.2.31" evidence="2"/>
<evidence type="ECO:0000256" key="8">
    <source>
        <dbReference type="ARBA" id="ARBA00022833"/>
    </source>
</evidence>
<dbReference type="CDD" id="cd16449">
    <property type="entry name" value="RING-HC"/>
    <property type="match status" value="1"/>
</dbReference>
<comment type="catalytic activity">
    <reaction evidence="1">
        <text>[E2 ubiquitin-conjugating enzyme]-S-ubiquitinyl-L-cysteine + [acceptor protein]-L-lysine = [E2 ubiquitin-conjugating enzyme]-L-cysteine + [acceptor protein]-N(6)-ubiquitinyl-L-lysine.</text>
        <dbReference type="EC" id="2.3.2.31"/>
    </reaction>
</comment>
<dbReference type="CDD" id="cd22584">
    <property type="entry name" value="Rcat_RBR_unk"/>
    <property type="match status" value="1"/>
</dbReference>
<dbReference type="Pfam" id="PF00097">
    <property type="entry name" value="zf-C3HC4"/>
    <property type="match status" value="1"/>
</dbReference>
<keyword evidence="3" id="KW-0808">Transferase</keyword>
<sequence length="618" mass="68858">MRCGNALLARRQRTERHTVQTSRDPGTGTTLDKQVPARSTVTLRRTRPASPASERNVRLREEEMNQFLSFWRGESDTLTLFDIEMAEQTANSSPRTTSRPYLDLSPARIGAPLPDTEVAVGDTTLAEVMPGRLPENHQEMLKQRANPSHSNRTRQRRRLMLSELCSPGDGDPVKCRACFDEVAAPISLDCGHSYCRSCLNQLVRAGTANKMSWPPRCCFSWPRVDIGSIQPHLDEEVFSRYLNVFEEYSTRDPVYCSNKFCSLWIPSSQIQDNKEKFVSCTKCRVQTCVECKQGHDDHVGAEGTTCKNLEELMDERDRKLAETKLWKQCPSCKNLVERIDGCDQIQCSCGTRFCYKCGTNTSSVTQCRCYPPVYPFWGARQRPRQRLGTSQRRASRKFASGSGFSEPNASSSSVPLSGERLPPAEASRPAKLPHPPRCGLRRGLHANSGVSATDPHVNTPGLQKTTQPEPTLYSSLAWALPGYHEWDMREAGNDEAAPPESTYGDSKSTFGALGTSGYVSIPSHPTNADWLAAPAMSPSFEQQHWQSSQSQGMLTGTPRLVSAMQPLPFTAFPGGSQTWSASTFQHSDPSLLSGHMNQPRVDRYMVNHFRDANVGWLQ</sequence>
<keyword evidence="4" id="KW-0479">Metal-binding</keyword>
<keyword evidence="14" id="KW-1185">Reference proteome</keyword>
<feature type="compositionally biased region" description="Polar residues" evidence="10">
    <location>
        <begin position="19"/>
        <end position="43"/>
    </location>
</feature>
<dbReference type="GO" id="GO:0061630">
    <property type="term" value="F:ubiquitin protein ligase activity"/>
    <property type="evidence" value="ECO:0007669"/>
    <property type="project" value="UniProtKB-EC"/>
</dbReference>
<dbReference type="Gene3D" id="3.30.40.10">
    <property type="entry name" value="Zinc/RING finger domain, C3HC4 (zinc finger)"/>
    <property type="match status" value="1"/>
</dbReference>
<evidence type="ECO:0000256" key="2">
    <source>
        <dbReference type="ARBA" id="ARBA00012251"/>
    </source>
</evidence>
<dbReference type="Pfam" id="PF01485">
    <property type="entry name" value="IBR"/>
    <property type="match status" value="1"/>
</dbReference>
<accession>A0A0D2K744</accession>
<feature type="domain" description="RING-type" evidence="11">
    <location>
        <begin position="175"/>
        <end position="217"/>
    </location>
</feature>
<dbReference type="SMART" id="SM00647">
    <property type="entry name" value="IBR"/>
    <property type="match status" value="2"/>
</dbReference>
<dbReference type="GeneID" id="27711161"/>
<evidence type="ECO:0000313" key="14">
    <source>
        <dbReference type="Proteomes" id="UP000053411"/>
    </source>
</evidence>
<protein>
    <recommendedName>
        <fullName evidence="2">RBR-type E3 ubiquitin transferase</fullName>
        <ecNumber evidence="2">2.3.2.31</ecNumber>
    </recommendedName>
</protein>
<dbReference type="PROSITE" id="PS50089">
    <property type="entry name" value="ZF_RING_2"/>
    <property type="match status" value="1"/>
</dbReference>
<gene>
    <name evidence="13" type="ORF">Z520_05415</name>
</gene>
<evidence type="ECO:0000313" key="13">
    <source>
        <dbReference type="EMBL" id="KIX98954.1"/>
    </source>
</evidence>
<dbReference type="InterPro" id="IPR001841">
    <property type="entry name" value="Znf_RING"/>
</dbReference>
<dbReference type="SUPFAM" id="SSF57850">
    <property type="entry name" value="RING/U-box"/>
    <property type="match status" value="2"/>
</dbReference>
<dbReference type="OrthoDB" id="9977870at2759"/>
<dbReference type="InterPro" id="IPR013083">
    <property type="entry name" value="Znf_RING/FYVE/PHD"/>
</dbReference>
<dbReference type="InterPro" id="IPR031127">
    <property type="entry name" value="E3_UB_ligase_RBR"/>
</dbReference>
<evidence type="ECO:0000256" key="1">
    <source>
        <dbReference type="ARBA" id="ARBA00001798"/>
    </source>
</evidence>
<dbReference type="AlphaFoldDB" id="A0A0D2K744"/>
<feature type="compositionally biased region" description="Polar residues" evidence="10">
    <location>
        <begin position="460"/>
        <end position="469"/>
    </location>
</feature>